<dbReference type="RefSeq" id="WP_264778510.1">
    <property type="nucleotide sequence ID" value="NZ_AP026562.1"/>
</dbReference>
<reference evidence="2" key="1">
    <citation type="submission" date="2022-07" db="EMBL/GenBank/DDBJ databases">
        <title>Complete Genome Sequence of the Radioresistant Bacterium Deinococcus aetherius ST0316, Isolated from the Air Dust collected in Lower Stratosphere above Japan.</title>
        <authorList>
            <person name="Satoh K."/>
            <person name="Hagiwara K."/>
            <person name="Katsumata K."/>
            <person name="Kubo A."/>
            <person name="Yokobori S."/>
            <person name="Yamagishi A."/>
            <person name="Oono Y."/>
            <person name="Narumi I."/>
        </authorList>
    </citation>
    <scope>NUCLEOTIDE SEQUENCE</scope>
    <source>
        <strain evidence="2">ST0316</strain>
        <plasmid evidence="2">pDAETH-2</plasmid>
    </source>
</reference>
<keyword evidence="3" id="KW-1185">Reference proteome</keyword>
<keyword evidence="2" id="KW-0614">Plasmid</keyword>
<feature type="domain" description="PRC-barrel" evidence="1">
    <location>
        <begin position="25"/>
        <end position="96"/>
    </location>
</feature>
<gene>
    <name evidence="2" type="ORF">DAETH_41230</name>
</gene>
<dbReference type="SUPFAM" id="SSF50346">
    <property type="entry name" value="PRC-barrel domain"/>
    <property type="match status" value="1"/>
</dbReference>
<dbReference type="Pfam" id="PF05239">
    <property type="entry name" value="PRC"/>
    <property type="match status" value="1"/>
</dbReference>
<geneLocation type="plasmid" evidence="2 3">
    <name>pDAETH-2</name>
</geneLocation>
<dbReference type="InterPro" id="IPR011033">
    <property type="entry name" value="PRC_barrel-like_sf"/>
</dbReference>
<dbReference type="InterPro" id="IPR014747">
    <property type="entry name" value="Bac_photo_RC_H_C"/>
</dbReference>
<dbReference type="InterPro" id="IPR027275">
    <property type="entry name" value="PRC-brl_dom"/>
</dbReference>
<name>A0ABM8AK08_9DEIO</name>
<dbReference type="EMBL" id="AP026562">
    <property type="protein sequence ID" value="BDP44154.1"/>
    <property type="molecule type" value="Genomic_DNA"/>
</dbReference>
<evidence type="ECO:0000313" key="2">
    <source>
        <dbReference type="EMBL" id="BDP44154.1"/>
    </source>
</evidence>
<dbReference type="PANTHER" id="PTHR36505:SF1">
    <property type="entry name" value="BLR1072 PROTEIN"/>
    <property type="match status" value="1"/>
</dbReference>
<dbReference type="Gene3D" id="3.90.50.10">
    <property type="entry name" value="Photosynthetic Reaction Center, subunit H, domain 2"/>
    <property type="match status" value="1"/>
</dbReference>
<dbReference type="Proteomes" id="UP001064971">
    <property type="component" value="Plasmid pDAETH-2"/>
</dbReference>
<sequence length="139" mass="16017">MTQDTGDHVLIRLSDTDLTLSQQGEDIRDRKVVDRHGDEIGHVSALFVDPREKRVRMLQVGAGGFLGLGERHFLLPVEAVTRVTRDEVHVDQTRERVVNSPRYDPDLIVRPNRDFWEPYYGYYGTPPFWVAGYLPPPPY</sequence>
<proteinExistence type="predicted"/>
<protein>
    <submittedName>
        <fullName evidence="2">Photosystem reaction center subunit H</fullName>
    </submittedName>
</protein>
<accession>A0ABM8AK08</accession>
<evidence type="ECO:0000313" key="3">
    <source>
        <dbReference type="Proteomes" id="UP001064971"/>
    </source>
</evidence>
<evidence type="ECO:0000259" key="1">
    <source>
        <dbReference type="Pfam" id="PF05239"/>
    </source>
</evidence>
<dbReference type="PANTHER" id="PTHR36505">
    <property type="entry name" value="BLR1072 PROTEIN"/>
    <property type="match status" value="1"/>
</dbReference>
<organism evidence="2 3">
    <name type="scientific">Deinococcus aetherius</name>
    <dbReference type="NCBI Taxonomy" id="200252"/>
    <lineage>
        <taxon>Bacteria</taxon>
        <taxon>Thermotogati</taxon>
        <taxon>Deinococcota</taxon>
        <taxon>Deinococci</taxon>
        <taxon>Deinococcales</taxon>
        <taxon>Deinococcaceae</taxon>
        <taxon>Deinococcus</taxon>
    </lineage>
</organism>